<dbReference type="GO" id="GO:0016289">
    <property type="term" value="F:acyl-CoA hydrolase activity"/>
    <property type="evidence" value="ECO:0007669"/>
    <property type="project" value="TreeGrafter"/>
</dbReference>
<dbReference type="InterPro" id="IPR029069">
    <property type="entry name" value="HotDog_dom_sf"/>
</dbReference>
<protein>
    <submittedName>
        <fullName evidence="3">Hydroxyphenylacetyl-CoA thioesterase PaaI</fullName>
    </submittedName>
</protein>
<evidence type="ECO:0000313" key="4">
    <source>
        <dbReference type="Proteomes" id="UP000619033"/>
    </source>
</evidence>
<dbReference type="CDD" id="cd03443">
    <property type="entry name" value="PaaI_thioesterase"/>
    <property type="match status" value="1"/>
</dbReference>
<dbReference type="SUPFAM" id="SSF54637">
    <property type="entry name" value="Thioesterase/thiol ester dehydrase-isomerase"/>
    <property type="match status" value="1"/>
</dbReference>
<dbReference type="Pfam" id="PF03061">
    <property type="entry name" value="4HBT"/>
    <property type="match status" value="1"/>
</dbReference>
<comment type="caution">
    <text evidence="3">The sequence shown here is derived from an EMBL/GenBank/DDBJ whole genome shotgun (WGS) entry which is preliminary data.</text>
</comment>
<dbReference type="InterPro" id="IPR052723">
    <property type="entry name" value="Acyl-CoA_thioesterase_PaaI"/>
</dbReference>
<keyword evidence="4" id="KW-1185">Reference proteome</keyword>
<evidence type="ECO:0000259" key="2">
    <source>
        <dbReference type="Pfam" id="PF03061"/>
    </source>
</evidence>
<dbReference type="Proteomes" id="UP000619033">
    <property type="component" value="Unassembled WGS sequence"/>
</dbReference>
<accession>A0A8J7MRJ5</accession>
<dbReference type="AlphaFoldDB" id="A0A8J7MRJ5"/>
<dbReference type="NCBIfam" id="TIGR00369">
    <property type="entry name" value="unchar_dom_1"/>
    <property type="match status" value="1"/>
</dbReference>
<evidence type="ECO:0000313" key="3">
    <source>
        <dbReference type="EMBL" id="MBL4927038.1"/>
    </source>
</evidence>
<dbReference type="InterPro" id="IPR011973">
    <property type="entry name" value="PaaD"/>
</dbReference>
<reference evidence="3" key="1">
    <citation type="submission" date="2021-01" db="EMBL/GenBank/DDBJ databases">
        <title>Genome seq and assembly of Tabrizicola sp. KVB23.</title>
        <authorList>
            <person name="Chhetri G."/>
        </authorList>
    </citation>
    <scope>NUCLEOTIDE SEQUENCE</scope>
    <source>
        <strain evidence="3">KVB23</strain>
    </source>
</reference>
<dbReference type="RefSeq" id="WP_202658138.1">
    <property type="nucleotide sequence ID" value="NZ_JAESVP010000001.1"/>
</dbReference>
<dbReference type="InterPro" id="IPR006683">
    <property type="entry name" value="Thioestr_dom"/>
</dbReference>
<feature type="domain" description="Thioesterase" evidence="2">
    <location>
        <begin position="45"/>
        <end position="120"/>
    </location>
</feature>
<organism evidence="3 4">
    <name type="scientific">Fuscibacter oryzae</name>
    <dbReference type="NCBI Taxonomy" id="2803939"/>
    <lineage>
        <taxon>Bacteria</taxon>
        <taxon>Pseudomonadati</taxon>
        <taxon>Pseudomonadota</taxon>
        <taxon>Alphaproteobacteria</taxon>
        <taxon>Rhodobacterales</taxon>
        <taxon>Paracoccaceae</taxon>
        <taxon>Fuscibacter</taxon>
    </lineage>
</organism>
<dbReference type="PANTHER" id="PTHR42856">
    <property type="entry name" value="ACYL-COENZYME A THIOESTERASE PAAI"/>
    <property type="match status" value="1"/>
</dbReference>
<name>A0A8J7MRJ5_9RHOB</name>
<dbReference type="Gene3D" id="3.10.129.10">
    <property type="entry name" value="Hotdog Thioesterase"/>
    <property type="match status" value="1"/>
</dbReference>
<dbReference type="InterPro" id="IPR003736">
    <property type="entry name" value="PAAI_dom"/>
</dbReference>
<gene>
    <name evidence="3" type="primary">paaI</name>
    <name evidence="3" type="ORF">JI744_02855</name>
</gene>
<dbReference type="NCBIfam" id="TIGR02286">
    <property type="entry name" value="PaaD"/>
    <property type="match status" value="1"/>
</dbReference>
<keyword evidence="1" id="KW-0378">Hydrolase</keyword>
<proteinExistence type="predicted"/>
<dbReference type="PANTHER" id="PTHR42856:SF1">
    <property type="entry name" value="ACYL-COENZYME A THIOESTERASE PAAI"/>
    <property type="match status" value="1"/>
</dbReference>
<dbReference type="EMBL" id="JAESVP010000001">
    <property type="protein sequence ID" value="MBL4927038.1"/>
    <property type="molecule type" value="Genomic_DNA"/>
</dbReference>
<evidence type="ECO:0000256" key="1">
    <source>
        <dbReference type="ARBA" id="ARBA00022801"/>
    </source>
</evidence>
<sequence length="130" mass="13611">MISDQIASKLQTSSLPRNLGIRVLRALPGDSTLEVTVAAEHLNLHGACHGGLIFTLADTAFGFAANAGDENAVTQEASIHYVTPARLDEVLTAQATQISRQGRSAVLDVTVTAGDGRVVALFRGLARFVG</sequence>